<sequence>MLRRRVSSLLGDLELEEAATQVIGAHIAEGGEATGRLHADVRRLDDGHQPVNADYEGAVVEDLGATADAAEEGVLIGDLELEGAEAQAVGAHVTEGAEAIGRLHADARRHDNRHQPVNVDYEDAGVEELSAAGDAAEEGVLIGGLELEGAEDLGADAEHAKA</sequence>
<dbReference type="EMBL" id="CM029040">
    <property type="protein sequence ID" value="KAG2631593.1"/>
    <property type="molecule type" value="Genomic_DNA"/>
</dbReference>
<protein>
    <submittedName>
        <fullName evidence="1">Uncharacterized protein</fullName>
    </submittedName>
</protein>
<comment type="caution">
    <text evidence="1">The sequence shown here is derived from an EMBL/GenBank/DDBJ whole genome shotgun (WGS) entry which is preliminary data.</text>
</comment>
<dbReference type="Proteomes" id="UP000823388">
    <property type="component" value="Chromosome 2N"/>
</dbReference>
<gene>
    <name evidence="1" type="ORF">PVAP13_2NG036000</name>
</gene>
<proteinExistence type="predicted"/>
<evidence type="ECO:0000313" key="2">
    <source>
        <dbReference type="Proteomes" id="UP000823388"/>
    </source>
</evidence>
<keyword evidence="2" id="KW-1185">Reference proteome</keyword>
<accession>A0A8T0VFM3</accession>
<reference evidence="1" key="1">
    <citation type="submission" date="2020-05" db="EMBL/GenBank/DDBJ databases">
        <title>WGS assembly of Panicum virgatum.</title>
        <authorList>
            <person name="Lovell J.T."/>
            <person name="Jenkins J."/>
            <person name="Shu S."/>
            <person name="Juenger T.E."/>
            <person name="Schmutz J."/>
        </authorList>
    </citation>
    <scope>NUCLEOTIDE SEQUENCE</scope>
    <source>
        <strain evidence="1">AP13</strain>
    </source>
</reference>
<name>A0A8T0VFM3_PANVG</name>
<evidence type="ECO:0000313" key="1">
    <source>
        <dbReference type="EMBL" id="KAG2631593.1"/>
    </source>
</evidence>
<dbReference type="AlphaFoldDB" id="A0A8T0VFM3"/>
<organism evidence="1 2">
    <name type="scientific">Panicum virgatum</name>
    <name type="common">Blackwell switchgrass</name>
    <dbReference type="NCBI Taxonomy" id="38727"/>
    <lineage>
        <taxon>Eukaryota</taxon>
        <taxon>Viridiplantae</taxon>
        <taxon>Streptophyta</taxon>
        <taxon>Embryophyta</taxon>
        <taxon>Tracheophyta</taxon>
        <taxon>Spermatophyta</taxon>
        <taxon>Magnoliopsida</taxon>
        <taxon>Liliopsida</taxon>
        <taxon>Poales</taxon>
        <taxon>Poaceae</taxon>
        <taxon>PACMAD clade</taxon>
        <taxon>Panicoideae</taxon>
        <taxon>Panicodae</taxon>
        <taxon>Paniceae</taxon>
        <taxon>Panicinae</taxon>
        <taxon>Panicum</taxon>
        <taxon>Panicum sect. Hiantes</taxon>
    </lineage>
</organism>